<evidence type="ECO:0000259" key="1">
    <source>
        <dbReference type="PROSITE" id="PS50043"/>
    </source>
</evidence>
<dbReference type="SUPFAM" id="SSF52540">
    <property type="entry name" value="P-loop containing nucleoside triphosphate hydrolases"/>
    <property type="match status" value="1"/>
</dbReference>
<dbReference type="PANTHER" id="PTHR47691:SF3">
    <property type="entry name" value="HTH-TYPE TRANSCRIPTIONAL REGULATOR RV0890C-RELATED"/>
    <property type="match status" value="1"/>
</dbReference>
<sequence length="769" mass="83965">MVAKRNEGNLPADVTSFIGRRHELAELRAQLSASRLVTLTGVGGVGKTRMAIKVAADSRRAFADGAWFVELAALQDAAALAETIATALGVVKQTRRAPLSQLHHHLTGKQMLVILDNCEHLSAACAELVDELLRAAPMLRFLVTSRHSLGVLGEYIFTVPPLSTPRSGARLDAFSLDEFDSVALLRARTSDSGSGFDVTEENSALVARLCERLDGIPLAIELAAARLRTLSVGEVLERLDRRFQLLNAGNSSALPRHQTLAALIDWSYALCSANEQALWGRLSVFAGSFTLAAAEAVCAGDGLAGDEIVDLVDALVHKSILIVERAGEQMRYRLLETLREYGKDRLTKKEELTRLHLAHRDYFLRLAERSFAEWCGPEQPSWLARLREDHTNLRSAFDYCVEADQLEQACALAAALQWYWIAGGSLGEGRRWFRQALSPDAEQAPCRARANAMWVDAYLALLRGEVGEAQARLDDAEKLAGMIDAPDLCGYIAQLRGMAALFGGEPAKARIHYEHGMASHEERGDIAGVLEMLFQLAVVYLFTGEQELAISSCEKSLQLSARYGERWAASYALWALSLTKWKAGEYAEATEQARQSLRMKLEFRDHLGIAHVIELFAWIAASDGRYAESARLLGAARTIWDNLGTSMDAFGADLANCRAGTEARLRAVLSAREADALIAGGALLSTDLATANLIGADDTTVSPPPSDQSPLTAREMEVAELVARGMKNREIGAELVLSSRTIDSHIQHILSKLNFNSRSQIAGWIAGRH</sequence>
<dbReference type="PROSITE" id="PS00622">
    <property type="entry name" value="HTH_LUXR_1"/>
    <property type="match status" value="1"/>
</dbReference>
<dbReference type="GO" id="GO:0006355">
    <property type="term" value="P:regulation of DNA-templated transcription"/>
    <property type="evidence" value="ECO:0007669"/>
    <property type="project" value="InterPro"/>
</dbReference>
<keyword evidence="2" id="KW-0418">Kinase</keyword>
<organism evidence="2">
    <name type="scientific">Mycobacterium triplex</name>
    <dbReference type="NCBI Taxonomy" id="47839"/>
    <lineage>
        <taxon>Bacteria</taxon>
        <taxon>Bacillati</taxon>
        <taxon>Actinomycetota</taxon>
        <taxon>Actinomycetes</taxon>
        <taxon>Mycobacteriales</taxon>
        <taxon>Mycobacteriaceae</taxon>
        <taxon>Mycobacterium</taxon>
        <taxon>Mycobacterium simiae complex</taxon>
    </lineage>
</organism>
<dbReference type="OrthoDB" id="136365at2"/>
<dbReference type="GO" id="GO:0016301">
    <property type="term" value="F:kinase activity"/>
    <property type="evidence" value="ECO:0007669"/>
    <property type="project" value="UniProtKB-KW"/>
</dbReference>
<dbReference type="SUPFAM" id="SSF48452">
    <property type="entry name" value="TPR-like"/>
    <property type="match status" value="1"/>
</dbReference>
<dbReference type="Gene3D" id="1.10.10.10">
    <property type="entry name" value="Winged helix-like DNA-binding domain superfamily/Winged helix DNA-binding domain"/>
    <property type="match status" value="1"/>
</dbReference>
<dbReference type="InterPro" id="IPR016032">
    <property type="entry name" value="Sig_transdc_resp-reg_C-effctor"/>
</dbReference>
<name>A0A024JV89_9MYCO</name>
<dbReference type="RefSeq" id="WP_036466911.1">
    <property type="nucleotide sequence ID" value="NZ_HG964446.1"/>
</dbReference>
<dbReference type="PANTHER" id="PTHR47691">
    <property type="entry name" value="REGULATOR-RELATED"/>
    <property type="match status" value="1"/>
</dbReference>
<dbReference type="Gene3D" id="3.40.50.300">
    <property type="entry name" value="P-loop containing nucleotide triphosphate hydrolases"/>
    <property type="match status" value="1"/>
</dbReference>
<accession>A0A024JV89</accession>
<dbReference type="GO" id="GO:0016887">
    <property type="term" value="F:ATP hydrolysis activity"/>
    <property type="evidence" value="ECO:0007669"/>
    <property type="project" value="InterPro"/>
</dbReference>
<dbReference type="CDD" id="cd06170">
    <property type="entry name" value="LuxR_C_like"/>
    <property type="match status" value="1"/>
</dbReference>
<dbReference type="PROSITE" id="PS50043">
    <property type="entry name" value="HTH_LUXR_2"/>
    <property type="match status" value="1"/>
</dbReference>
<dbReference type="Pfam" id="PF00196">
    <property type="entry name" value="GerE"/>
    <property type="match status" value="1"/>
</dbReference>
<dbReference type="Gene3D" id="1.25.40.10">
    <property type="entry name" value="Tetratricopeptide repeat domain"/>
    <property type="match status" value="1"/>
</dbReference>
<dbReference type="SUPFAM" id="SSF46894">
    <property type="entry name" value="C-terminal effector domain of the bipartite response regulators"/>
    <property type="match status" value="1"/>
</dbReference>
<gene>
    <name evidence="2" type="primary">pknK_3</name>
    <name evidence="2" type="ORF">BN973_01499</name>
</gene>
<keyword evidence="2" id="KW-0808">Transferase</keyword>
<dbReference type="eggNOG" id="COG2197">
    <property type="taxonomic scope" value="Bacteria"/>
</dbReference>
<dbReference type="EMBL" id="HG964446">
    <property type="protein sequence ID" value="CDO87148.1"/>
    <property type="molecule type" value="Genomic_DNA"/>
</dbReference>
<dbReference type="InterPro" id="IPR011990">
    <property type="entry name" value="TPR-like_helical_dom_sf"/>
</dbReference>
<protein>
    <submittedName>
        <fullName evidence="2">Serine/threonine-protein kinase transcriptional regulatory protein PknK_3</fullName>
    </submittedName>
</protein>
<dbReference type="SMART" id="SM00421">
    <property type="entry name" value="HTH_LUXR"/>
    <property type="match status" value="1"/>
</dbReference>
<dbReference type="InterPro" id="IPR049945">
    <property type="entry name" value="AAA_22"/>
</dbReference>
<dbReference type="HOGENOM" id="CLU_004665_5_3_11"/>
<proteinExistence type="predicted"/>
<feature type="domain" description="HTH luxR-type" evidence="1">
    <location>
        <begin position="704"/>
        <end position="769"/>
    </location>
</feature>
<dbReference type="AlphaFoldDB" id="A0A024JV89"/>
<reference evidence="2" key="2">
    <citation type="submission" date="2014-04" db="EMBL/GenBank/DDBJ databases">
        <authorList>
            <person name="Xu Y.W."/>
            <person name="Yang Q."/>
        </authorList>
    </citation>
    <scope>NUCLEOTIDE SEQUENCE</scope>
    <source>
        <strain evidence="2">DSM 44626</strain>
    </source>
</reference>
<dbReference type="InterPro" id="IPR036388">
    <property type="entry name" value="WH-like_DNA-bd_sf"/>
</dbReference>
<reference evidence="2" key="1">
    <citation type="journal article" date="2014" name="Genome Announc.">
        <title>Draft Genome Sequence of Mycobacterium triplex DSM 44626.</title>
        <authorList>
            <person name="Sassi M."/>
            <person name="Croce O."/>
            <person name="Robert C."/>
            <person name="Raoult D."/>
            <person name="Drancourt M."/>
        </authorList>
    </citation>
    <scope>NUCLEOTIDE SEQUENCE [LARGE SCALE GENOMIC DNA]</scope>
    <source>
        <strain evidence="2">DSM 44626</strain>
    </source>
</reference>
<dbReference type="PRINTS" id="PR00038">
    <property type="entry name" value="HTHLUXR"/>
</dbReference>
<dbReference type="STRING" id="47839.BN973_01499"/>
<dbReference type="InterPro" id="IPR000792">
    <property type="entry name" value="Tscrpt_reg_LuxR_C"/>
</dbReference>
<dbReference type="eggNOG" id="COG3903">
    <property type="taxonomic scope" value="Bacteria"/>
</dbReference>
<dbReference type="InterPro" id="IPR027417">
    <property type="entry name" value="P-loop_NTPase"/>
</dbReference>
<dbReference type="GO" id="GO:0003677">
    <property type="term" value="F:DNA binding"/>
    <property type="evidence" value="ECO:0007669"/>
    <property type="project" value="InterPro"/>
</dbReference>
<dbReference type="PRINTS" id="PR00364">
    <property type="entry name" value="DISEASERSIST"/>
</dbReference>
<dbReference type="Proteomes" id="UP000028880">
    <property type="component" value="Unassembled WGS sequence"/>
</dbReference>
<evidence type="ECO:0000313" key="2">
    <source>
        <dbReference type="EMBL" id="CDO87148.1"/>
    </source>
</evidence>
<dbReference type="Pfam" id="PF13401">
    <property type="entry name" value="AAA_22"/>
    <property type="match status" value="1"/>
</dbReference>